<organism evidence="3 4">
    <name type="scientific">Ceriporiopsis subvermispora (strain B)</name>
    <name type="common">White-rot fungus</name>
    <name type="synonym">Gelatoporia subvermispora</name>
    <dbReference type="NCBI Taxonomy" id="914234"/>
    <lineage>
        <taxon>Eukaryota</taxon>
        <taxon>Fungi</taxon>
        <taxon>Dikarya</taxon>
        <taxon>Basidiomycota</taxon>
        <taxon>Agaricomycotina</taxon>
        <taxon>Agaricomycetes</taxon>
        <taxon>Polyporales</taxon>
        <taxon>Gelatoporiaceae</taxon>
        <taxon>Gelatoporia</taxon>
    </lineage>
</organism>
<keyword evidence="4" id="KW-1185">Reference proteome</keyword>
<evidence type="ECO:0000259" key="2">
    <source>
        <dbReference type="PROSITE" id="PS50137"/>
    </source>
</evidence>
<dbReference type="GO" id="GO:0003723">
    <property type="term" value="F:RNA binding"/>
    <property type="evidence" value="ECO:0007669"/>
    <property type="project" value="UniProtKB-UniRule"/>
</dbReference>
<proteinExistence type="predicted"/>
<dbReference type="EMBL" id="KB445813">
    <property type="protein sequence ID" value="EMD32117.1"/>
    <property type="molecule type" value="Genomic_DNA"/>
</dbReference>
<dbReference type="Gene3D" id="3.30.160.20">
    <property type="match status" value="1"/>
</dbReference>
<evidence type="ECO:0000313" key="4">
    <source>
        <dbReference type="Proteomes" id="UP000016930"/>
    </source>
</evidence>
<dbReference type="Pfam" id="PF00035">
    <property type="entry name" value="dsrm"/>
    <property type="match status" value="1"/>
</dbReference>
<protein>
    <recommendedName>
        <fullName evidence="2">DRBM domain-containing protein</fullName>
    </recommendedName>
</protein>
<reference evidence="3 4" key="1">
    <citation type="journal article" date="2012" name="Proc. Natl. Acad. Sci. U.S.A.">
        <title>Comparative genomics of Ceriporiopsis subvermispora and Phanerochaete chrysosporium provide insight into selective ligninolysis.</title>
        <authorList>
            <person name="Fernandez-Fueyo E."/>
            <person name="Ruiz-Duenas F.J."/>
            <person name="Ferreira P."/>
            <person name="Floudas D."/>
            <person name="Hibbett D.S."/>
            <person name="Canessa P."/>
            <person name="Larrondo L.F."/>
            <person name="James T.Y."/>
            <person name="Seelenfreund D."/>
            <person name="Lobos S."/>
            <person name="Polanco R."/>
            <person name="Tello M."/>
            <person name="Honda Y."/>
            <person name="Watanabe T."/>
            <person name="Watanabe T."/>
            <person name="Ryu J.S."/>
            <person name="Kubicek C.P."/>
            <person name="Schmoll M."/>
            <person name="Gaskell J."/>
            <person name="Hammel K.E."/>
            <person name="St John F.J."/>
            <person name="Vanden Wymelenberg A."/>
            <person name="Sabat G."/>
            <person name="Splinter BonDurant S."/>
            <person name="Syed K."/>
            <person name="Yadav J.S."/>
            <person name="Doddapaneni H."/>
            <person name="Subramanian V."/>
            <person name="Lavin J.L."/>
            <person name="Oguiza J.A."/>
            <person name="Perez G."/>
            <person name="Pisabarro A.G."/>
            <person name="Ramirez L."/>
            <person name="Santoyo F."/>
            <person name="Master E."/>
            <person name="Coutinho P.M."/>
            <person name="Henrissat B."/>
            <person name="Lombard V."/>
            <person name="Magnuson J.K."/>
            <person name="Kuees U."/>
            <person name="Hori C."/>
            <person name="Igarashi K."/>
            <person name="Samejima M."/>
            <person name="Held B.W."/>
            <person name="Barry K.W."/>
            <person name="LaButti K.M."/>
            <person name="Lapidus A."/>
            <person name="Lindquist E.A."/>
            <person name="Lucas S.M."/>
            <person name="Riley R."/>
            <person name="Salamov A.A."/>
            <person name="Hoffmeister D."/>
            <person name="Schwenk D."/>
            <person name="Hadar Y."/>
            <person name="Yarden O."/>
            <person name="de Vries R.P."/>
            <person name="Wiebenga A."/>
            <person name="Stenlid J."/>
            <person name="Eastwood D."/>
            <person name="Grigoriev I.V."/>
            <person name="Berka R.M."/>
            <person name="Blanchette R.A."/>
            <person name="Kersten P."/>
            <person name="Martinez A.T."/>
            <person name="Vicuna R."/>
            <person name="Cullen D."/>
        </authorList>
    </citation>
    <scope>NUCLEOTIDE SEQUENCE [LARGE SCALE GENOMIC DNA]</scope>
    <source>
        <strain evidence="3 4">B</strain>
    </source>
</reference>
<name>M2R1I9_CERS8</name>
<dbReference type="SMART" id="SM00358">
    <property type="entry name" value="DSRM"/>
    <property type="match status" value="1"/>
</dbReference>
<keyword evidence="1" id="KW-0694">RNA-binding</keyword>
<evidence type="ECO:0000313" key="3">
    <source>
        <dbReference type="EMBL" id="EMD32117.1"/>
    </source>
</evidence>
<dbReference type="HOGENOM" id="CLU_172700_2_0_1"/>
<dbReference type="Proteomes" id="UP000016930">
    <property type="component" value="Unassembled WGS sequence"/>
</dbReference>
<dbReference type="AlphaFoldDB" id="M2R1I9"/>
<feature type="domain" description="DRBM" evidence="2">
    <location>
        <begin position="6"/>
        <end position="75"/>
    </location>
</feature>
<dbReference type="OrthoDB" id="112668at2759"/>
<accession>M2R1I9</accession>
<dbReference type="PROSITE" id="PS50137">
    <property type="entry name" value="DS_RBD"/>
    <property type="match status" value="1"/>
</dbReference>
<sequence>MSQLSSRRLALNSLMQSRGGAHTISWSVTQSGPRHAPMWTASVYIQGVLYGTGASANRDAAKEIAAAQALAALQR</sequence>
<gene>
    <name evidence="3" type="ORF">CERSUDRAFT_119088</name>
</gene>
<evidence type="ECO:0000256" key="1">
    <source>
        <dbReference type="PROSITE-ProRule" id="PRU00266"/>
    </source>
</evidence>
<dbReference type="SUPFAM" id="SSF54768">
    <property type="entry name" value="dsRNA-binding domain-like"/>
    <property type="match status" value="1"/>
</dbReference>
<dbReference type="InterPro" id="IPR014720">
    <property type="entry name" value="dsRBD_dom"/>
</dbReference>